<reference evidence="1 2" key="1">
    <citation type="submission" date="2014-07" db="EMBL/GenBank/DDBJ databases">
        <title>Draft Genome Sequence of Gephyronic Acid Producer, Cystobacter violaceus Strain Cb vi76.</title>
        <authorList>
            <person name="Stevens D.C."/>
            <person name="Young J."/>
            <person name="Carmichael R."/>
            <person name="Tan J."/>
            <person name="Taylor R.E."/>
        </authorList>
    </citation>
    <scope>NUCLEOTIDE SEQUENCE [LARGE SCALE GENOMIC DNA]</scope>
    <source>
        <strain evidence="1 2">Cb vi76</strain>
    </source>
</reference>
<comment type="caution">
    <text evidence="1">The sequence shown here is derived from an EMBL/GenBank/DDBJ whole genome shotgun (WGS) entry which is preliminary data.</text>
</comment>
<sequence length="106" mass="12211">MALLVRRTTFLVMGPRLIPQVIKQGTQLAERFRVQLRTFPSELERWGPGPQVRPILGNLRETAIGKQQHDARATEVPQALLHGECATHEWMERVGNDHQISRRLRL</sequence>
<evidence type="ECO:0000313" key="1">
    <source>
        <dbReference type="EMBL" id="KFA94304.1"/>
    </source>
</evidence>
<evidence type="ECO:0000313" key="2">
    <source>
        <dbReference type="Proteomes" id="UP000028547"/>
    </source>
</evidence>
<proteinExistence type="predicted"/>
<dbReference type="Proteomes" id="UP000028547">
    <property type="component" value="Unassembled WGS sequence"/>
</dbReference>
<protein>
    <submittedName>
        <fullName evidence="1">Uncharacterized protein</fullName>
    </submittedName>
</protein>
<dbReference type="EMBL" id="JPMI01000019">
    <property type="protein sequence ID" value="KFA94304.1"/>
    <property type="molecule type" value="Genomic_DNA"/>
</dbReference>
<dbReference type="AlphaFoldDB" id="A0A084T0R9"/>
<name>A0A084T0R9_9BACT</name>
<organism evidence="1 2">
    <name type="scientific">Archangium violaceum Cb vi76</name>
    <dbReference type="NCBI Taxonomy" id="1406225"/>
    <lineage>
        <taxon>Bacteria</taxon>
        <taxon>Pseudomonadati</taxon>
        <taxon>Myxococcota</taxon>
        <taxon>Myxococcia</taxon>
        <taxon>Myxococcales</taxon>
        <taxon>Cystobacterineae</taxon>
        <taxon>Archangiaceae</taxon>
        <taxon>Archangium</taxon>
    </lineage>
</organism>
<gene>
    <name evidence="1" type="ORF">Q664_03635</name>
</gene>
<accession>A0A084T0R9</accession>